<comment type="caution">
    <text evidence="1">The sequence shown here is derived from an EMBL/GenBank/DDBJ whole genome shotgun (WGS) entry which is preliminary data.</text>
</comment>
<protein>
    <recommendedName>
        <fullName evidence="3">F-box domain-containing protein</fullName>
    </recommendedName>
</protein>
<evidence type="ECO:0000313" key="2">
    <source>
        <dbReference type="Proteomes" id="UP000623467"/>
    </source>
</evidence>
<dbReference type="EMBL" id="JACAZH010000014">
    <property type="protein sequence ID" value="KAF7351065.1"/>
    <property type="molecule type" value="Genomic_DNA"/>
</dbReference>
<evidence type="ECO:0008006" key="3">
    <source>
        <dbReference type="Google" id="ProtNLM"/>
    </source>
</evidence>
<name>A0A8H6Y3J2_9AGAR</name>
<dbReference type="OrthoDB" id="3071265at2759"/>
<proteinExistence type="predicted"/>
<reference evidence="1" key="1">
    <citation type="submission" date="2020-05" db="EMBL/GenBank/DDBJ databases">
        <title>Mycena genomes resolve the evolution of fungal bioluminescence.</title>
        <authorList>
            <person name="Tsai I.J."/>
        </authorList>
    </citation>
    <scope>NUCLEOTIDE SEQUENCE</scope>
    <source>
        <strain evidence="1">160909Yilan</strain>
    </source>
</reference>
<evidence type="ECO:0000313" key="1">
    <source>
        <dbReference type="EMBL" id="KAF7351065.1"/>
    </source>
</evidence>
<dbReference type="Proteomes" id="UP000623467">
    <property type="component" value="Unassembled WGS sequence"/>
</dbReference>
<accession>A0A8H6Y3J2</accession>
<sequence>MEPELPAQSTTRLECLDCGKAHPPRAVIPSPSQSIITQELLPTASEAAVIRHFVLDTDAEIDRLQCEVAILRRRSEQHTHIIAPHPTRPVVNTVAYPDRSGCDAFFAKNDKVRPVLHRAPLIFGEVSRPWRDIALSTPRLWNSIFVYCTDDGKLRNYISLCDMWLKRSGSLPLSIRFHRSPTEEVPPRITDDCQAFLRTILPFAHRWRLLDFAHVPASSYDVLHDCLPDSLLILEALSVRYTTPDGSSCKAWAELRNAPKLRFLRYDSIGDTRAEEWQTSRGRK</sequence>
<dbReference type="AlphaFoldDB" id="A0A8H6Y3J2"/>
<gene>
    <name evidence="1" type="ORF">MSAN_01668800</name>
</gene>
<organism evidence="1 2">
    <name type="scientific">Mycena sanguinolenta</name>
    <dbReference type="NCBI Taxonomy" id="230812"/>
    <lineage>
        <taxon>Eukaryota</taxon>
        <taxon>Fungi</taxon>
        <taxon>Dikarya</taxon>
        <taxon>Basidiomycota</taxon>
        <taxon>Agaricomycotina</taxon>
        <taxon>Agaricomycetes</taxon>
        <taxon>Agaricomycetidae</taxon>
        <taxon>Agaricales</taxon>
        <taxon>Marasmiineae</taxon>
        <taxon>Mycenaceae</taxon>
        <taxon>Mycena</taxon>
    </lineage>
</organism>
<keyword evidence="2" id="KW-1185">Reference proteome</keyword>